<proteinExistence type="predicted"/>
<organism evidence="1 2">
    <name type="scientific">Brachionus calyciflorus</name>
    <dbReference type="NCBI Taxonomy" id="104777"/>
    <lineage>
        <taxon>Eukaryota</taxon>
        <taxon>Metazoa</taxon>
        <taxon>Spiralia</taxon>
        <taxon>Gnathifera</taxon>
        <taxon>Rotifera</taxon>
        <taxon>Eurotatoria</taxon>
        <taxon>Monogononta</taxon>
        <taxon>Pseudotrocha</taxon>
        <taxon>Ploima</taxon>
        <taxon>Brachionidae</taxon>
        <taxon>Brachionus</taxon>
    </lineage>
</organism>
<evidence type="ECO:0008006" key="3">
    <source>
        <dbReference type="Google" id="ProtNLM"/>
    </source>
</evidence>
<keyword evidence="2" id="KW-1185">Reference proteome</keyword>
<comment type="caution">
    <text evidence="1">The sequence shown here is derived from an EMBL/GenBank/DDBJ whole genome shotgun (WGS) entry which is preliminary data.</text>
</comment>
<protein>
    <recommendedName>
        <fullName evidence="3">MULE transposase domain-containing protein</fullName>
    </recommendedName>
</protein>
<evidence type="ECO:0000313" key="2">
    <source>
        <dbReference type="Proteomes" id="UP000663879"/>
    </source>
</evidence>
<dbReference type="EMBL" id="CAJNOC010002499">
    <property type="protein sequence ID" value="CAF0936985.1"/>
    <property type="molecule type" value="Genomic_DNA"/>
</dbReference>
<dbReference type="AlphaFoldDB" id="A0A814C9G5"/>
<sequence>MTDFELVAINAFRQNFVNIKRKGCLFHFCQSLMEKINNLGLKSEYQKNDELVKWFTSVCYLAVTPEDQVDGQFEKILSNQPSNLSKLDEFMEYMVNDSHKTVKFNYPKFIFIENKIK</sequence>
<accession>A0A814C9G5</accession>
<dbReference type="OrthoDB" id="6123510at2759"/>
<name>A0A814C9G5_9BILA</name>
<dbReference type="Proteomes" id="UP000663879">
    <property type="component" value="Unassembled WGS sequence"/>
</dbReference>
<gene>
    <name evidence="1" type="ORF">OXX778_LOCUS13216</name>
</gene>
<evidence type="ECO:0000313" key="1">
    <source>
        <dbReference type="EMBL" id="CAF0936985.1"/>
    </source>
</evidence>
<reference evidence="1" key="1">
    <citation type="submission" date="2021-02" db="EMBL/GenBank/DDBJ databases">
        <authorList>
            <person name="Nowell W R."/>
        </authorList>
    </citation>
    <scope>NUCLEOTIDE SEQUENCE</scope>
    <source>
        <strain evidence="1">Ploen Becks lab</strain>
    </source>
</reference>